<feature type="compositionally biased region" description="Basic and acidic residues" evidence="5">
    <location>
        <begin position="551"/>
        <end position="561"/>
    </location>
</feature>
<dbReference type="InterPro" id="IPR018181">
    <property type="entry name" value="Heat_shock_70_CS"/>
</dbReference>
<reference evidence="7" key="1">
    <citation type="submission" date="2022-11" db="UniProtKB">
        <authorList>
            <consortium name="WormBaseParasite"/>
        </authorList>
    </citation>
    <scope>IDENTIFICATION</scope>
</reference>
<dbReference type="PANTHER" id="PTHR45639:SF4">
    <property type="entry name" value="HSC70CB, ISOFORM G"/>
    <property type="match status" value="1"/>
</dbReference>
<dbReference type="Gene3D" id="2.60.34.10">
    <property type="entry name" value="Substrate Binding Domain Of DNAk, Chain A, domain 1"/>
    <property type="match status" value="1"/>
</dbReference>
<dbReference type="GO" id="GO:0005634">
    <property type="term" value="C:nucleus"/>
    <property type="evidence" value="ECO:0007669"/>
    <property type="project" value="TreeGrafter"/>
</dbReference>
<feature type="coiled-coil region" evidence="4">
    <location>
        <begin position="623"/>
        <end position="650"/>
    </location>
</feature>
<protein>
    <submittedName>
        <fullName evidence="7">Uncharacterized protein</fullName>
    </submittedName>
</protein>
<dbReference type="PANTHER" id="PTHR45639">
    <property type="entry name" value="HSC70CB, ISOFORM G-RELATED"/>
    <property type="match status" value="1"/>
</dbReference>
<keyword evidence="2" id="KW-0547">Nucleotide-binding</keyword>
<evidence type="ECO:0000313" key="7">
    <source>
        <dbReference type="WBParaSite" id="nRc.2.0.1.t13945-RA"/>
    </source>
</evidence>
<evidence type="ECO:0000256" key="2">
    <source>
        <dbReference type="ARBA" id="ARBA00022741"/>
    </source>
</evidence>
<dbReference type="GO" id="GO:0005829">
    <property type="term" value="C:cytosol"/>
    <property type="evidence" value="ECO:0007669"/>
    <property type="project" value="TreeGrafter"/>
</dbReference>
<comment type="similarity">
    <text evidence="1">Belongs to the heat shock protein 70 family.</text>
</comment>
<dbReference type="Gene3D" id="1.20.1270.10">
    <property type="match status" value="1"/>
</dbReference>
<keyword evidence="3" id="KW-0067">ATP-binding</keyword>
<feature type="compositionally biased region" description="Basic and acidic residues" evidence="5">
    <location>
        <begin position="578"/>
        <end position="587"/>
    </location>
</feature>
<dbReference type="FunFam" id="3.90.640.10:FF:000004">
    <property type="entry name" value="Heat shock 70 kDa protein 4"/>
    <property type="match status" value="1"/>
</dbReference>
<feature type="compositionally biased region" description="Polar residues" evidence="5">
    <location>
        <begin position="520"/>
        <end position="550"/>
    </location>
</feature>
<dbReference type="InterPro" id="IPR013126">
    <property type="entry name" value="Hsp_70_fam"/>
</dbReference>
<dbReference type="InterPro" id="IPR029047">
    <property type="entry name" value="HSP70_peptide-bd_sf"/>
</dbReference>
<evidence type="ECO:0000256" key="5">
    <source>
        <dbReference type="SAM" id="MobiDB-lite"/>
    </source>
</evidence>
<dbReference type="GO" id="GO:0006950">
    <property type="term" value="P:response to stress"/>
    <property type="evidence" value="ECO:0007669"/>
    <property type="project" value="UniProtKB-ARBA"/>
</dbReference>
<dbReference type="InterPro" id="IPR043129">
    <property type="entry name" value="ATPase_NBD"/>
</dbReference>
<feature type="region of interest" description="Disordered" evidence="5">
    <location>
        <begin position="520"/>
        <end position="593"/>
    </location>
</feature>
<dbReference type="FunFam" id="3.30.30.30:FF:000002">
    <property type="entry name" value="Heat shock 70 kDa protein 4"/>
    <property type="match status" value="1"/>
</dbReference>
<accession>A0A915IJF9</accession>
<dbReference type="Gene3D" id="3.30.30.30">
    <property type="match status" value="1"/>
</dbReference>
<dbReference type="Proteomes" id="UP000887565">
    <property type="component" value="Unplaced"/>
</dbReference>
<dbReference type="PRINTS" id="PR00301">
    <property type="entry name" value="HEATSHOCK70"/>
</dbReference>
<dbReference type="PROSITE" id="PS01036">
    <property type="entry name" value="HSP70_3"/>
    <property type="match status" value="1"/>
</dbReference>
<organism evidence="6 7">
    <name type="scientific">Romanomermis culicivorax</name>
    <name type="common">Nematode worm</name>
    <dbReference type="NCBI Taxonomy" id="13658"/>
    <lineage>
        <taxon>Eukaryota</taxon>
        <taxon>Metazoa</taxon>
        <taxon>Ecdysozoa</taxon>
        <taxon>Nematoda</taxon>
        <taxon>Enoplea</taxon>
        <taxon>Dorylaimia</taxon>
        <taxon>Mermithida</taxon>
        <taxon>Mermithoidea</taxon>
        <taxon>Mermithidae</taxon>
        <taxon>Romanomermis</taxon>
    </lineage>
</organism>
<feature type="region of interest" description="Disordered" evidence="5">
    <location>
        <begin position="806"/>
        <end position="853"/>
    </location>
</feature>
<evidence type="ECO:0000256" key="3">
    <source>
        <dbReference type="ARBA" id="ARBA00022840"/>
    </source>
</evidence>
<evidence type="ECO:0000256" key="4">
    <source>
        <dbReference type="SAM" id="Coils"/>
    </source>
</evidence>
<dbReference type="FunFam" id="1.20.1270.10:FF:000002">
    <property type="entry name" value="Heat shock 70 kDa protein 4"/>
    <property type="match status" value="1"/>
</dbReference>
<keyword evidence="6" id="KW-1185">Reference proteome</keyword>
<dbReference type="SUPFAM" id="SSF100934">
    <property type="entry name" value="Heat shock protein 70kD (HSP70), C-terminal subdomain"/>
    <property type="match status" value="2"/>
</dbReference>
<feature type="compositionally biased region" description="Basic and acidic residues" evidence="5">
    <location>
        <begin position="811"/>
        <end position="826"/>
    </location>
</feature>
<proteinExistence type="inferred from homology"/>
<evidence type="ECO:0000313" key="6">
    <source>
        <dbReference type="Proteomes" id="UP000887565"/>
    </source>
</evidence>
<keyword evidence="4" id="KW-0175">Coiled coil</keyword>
<dbReference type="InterPro" id="IPR029048">
    <property type="entry name" value="HSP70_C_sf"/>
</dbReference>
<name>A0A915IJF9_ROMCU</name>
<dbReference type="Gene3D" id="3.90.640.10">
    <property type="entry name" value="Actin, Chain A, domain 4"/>
    <property type="match status" value="1"/>
</dbReference>
<dbReference type="GO" id="GO:0140662">
    <property type="term" value="F:ATP-dependent protein folding chaperone"/>
    <property type="evidence" value="ECO:0007669"/>
    <property type="project" value="InterPro"/>
</dbReference>
<dbReference type="CDD" id="cd10228">
    <property type="entry name" value="ASKHA_NBD_HSP70_HSPA4_like"/>
    <property type="match status" value="1"/>
</dbReference>
<dbReference type="FunFam" id="3.30.420.40:FF:000171">
    <property type="entry name" value="Heat shock 70 kDa protein 4"/>
    <property type="match status" value="2"/>
</dbReference>
<dbReference type="GO" id="GO:0005524">
    <property type="term" value="F:ATP binding"/>
    <property type="evidence" value="ECO:0007669"/>
    <property type="project" value="UniProtKB-KW"/>
</dbReference>
<sequence>MSVVGFDIGNQNSYIAVARQGGVETATNDYSQRATPSCVSFGAKSRCMGVAARQQVATNLKNTVLSFKNLIGRQFNDPVVQAEKKFVPFEVIELPGNFVGVKVSYLNETRVFTPEQILAILLTKLKELSESYLKTKVSDCVLSVPSYWTDCQRRALLDATKISDLNCLKIINDTTATALAYGIYKQDLPEENEKPRRIVFIDMGHIATQICLCAFNKGKLKMIGNVWDLNLGGRDFDEALFNYFNEEFKKKYRIDAMTNQRARFRLLDECEKVKKQMSANPNPIPLSIECLMNDKDVAHNVKRSDFEEMASSLWAKFTNLLNRILTETKTKPSEVDFIELVGGSSRMPMIRQIVQQIFNKDPFTTLNQDEAVSRGCALQCAILSPTFRVREFNITDVQPFAIKLNWKAVSGLDEGEMEVFNEHHAFPFSKILTFYRKEPFVLEASYAYPNHIPYPSTKIVNYAIGQFLINDVVPSLNGENSKVKVKVRLNNNGLFSITSASLYEIQQKTEDEQQTLLDDTNNEQNGQSMEAQNDNQSSPPTQAQGEGTTTPDEKANAKGDAEPMQADGRQNGDPDPANAKDDEKVADSKSTAKPKIKVKSVDLPVKESVSQMTDDDIKKFRSIELELQKNDRMEREKADAKNALEEYVYEMRDQLSERLVDFVTEQDKAKFVSSLENIENWLYEDGDDQAKEVYVEKLVNMKKIGDPICERYQEAQERPVAFDDFGRSLLHARKFCDLYAAKDTKYDHIDVVDAEKVSKALNEKQAWYEKQLNSQNKRPLTEPPVVFSVQIRSEKEAFERIVLPIINKPKPKVETPPEPPTKDKAKTKNSNVTPEDAKNGPATAGGEAKMDIE</sequence>
<dbReference type="Gene3D" id="3.30.420.40">
    <property type="match status" value="2"/>
</dbReference>
<dbReference type="WBParaSite" id="nRc.2.0.1.t13945-RA">
    <property type="protein sequence ID" value="nRc.2.0.1.t13945-RA"/>
    <property type="gene ID" value="nRc.2.0.1.g13945"/>
</dbReference>
<dbReference type="AlphaFoldDB" id="A0A915IJF9"/>
<dbReference type="Pfam" id="PF00012">
    <property type="entry name" value="HSP70"/>
    <property type="match status" value="2"/>
</dbReference>
<dbReference type="SUPFAM" id="SSF100920">
    <property type="entry name" value="Heat shock protein 70kD (HSP70), peptide-binding domain"/>
    <property type="match status" value="1"/>
</dbReference>
<dbReference type="OMA" id="WEQSPEI"/>
<evidence type="ECO:0000256" key="1">
    <source>
        <dbReference type="ARBA" id="ARBA00007381"/>
    </source>
</evidence>
<dbReference type="SUPFAM" id="SSF53067">
    <property type="entry name" value="Actin-like ATPase domain"/>
    <property type="match status" value="2"/>
</dbReference>